<proteinExistence type="inferred from homology"/>
<feature type="binding site" evidence="7">
    <location>
        <position position="19"/>
    </location>
    <ligand>
        <name>ATP</name>
        <dbReference type="ChEBI" id="CHEBI:30616"/>
    </ligand>
</feature>
<dbReference type="GO" id="GO:0005737">
    <property type="term" value="C:cytoplasm"/>
    <property type="evidence" value="ECO:0007669"/>
    <property type="project" value="UniProtKB-SubCell"/>
</dbReference>
<sequence length="240" mass="27536">MSSTKQLPNIVICGTPGVGKSRLCQELCSANKSLTYLNINDLAKQQKFLLEYDEENECQILNDDAVHDYLDDEYFQKSSPPSGLIIDYHSAGIVPDSDHIHGVFVIRCKNECQILNDDAVHDYLDDEYFQKSSPPSGLIIDYHSAGIVPDSDHIHGVFVIRCSNDKLYERLKKRNYSDKKIEQNIQSEIFQVCLDEAQESFDENIIHEITNETEDDFKKNVENLTNWIDQWSPNGEEENK</sequence>
<evidence type="ECO:0000256" key="2">
    <source>
        <dbReference type="ARBA" id="ARBA00022552"/>
    </source>
</evidence>
<dbReference type="GO" id="GO:0042274">
    <property type="term" value="P:ribosomal small subunit biogenesis"/>
    <property type="evidence" value="ECO:0007669"/>
    <property type="project" value="UniProtKB-UniRule"/>
</dbReference>
<evidence type="ECO:0000256" key="3">
    <source>
        <dbReference type="ARBA" id="ARBA00022679"/>
    </source>
</evidence>
<evidence type="ECO:0000313" key="9">
    <source>
        <dbReference type="Proteomes" id="UP000663860"/>
    </source>
</evidence>
<dbReference type="Gene3D" id="3.40.50.300">
    <property type="entry name" value="P-loop containing nucleotide triphosphate hydrolases"/>
    <property type="match status" value="2"/>
</dbReference>
<dbReference type="GO" id="GO:0005524">
    <property type="term" value="F:ATP binding"/>
    <property type="evidence" value="ECO:0007669"/>
    <property type="project" value="UniProtKB-KW"/>
</dbReference>
<comment type="subcellular location">
    <subcellularLocation>
        <location evidence="7">Cytoplasm</location>
    </subcellularLocation>
    <subcellularLocation>
        <location evidence="7">Nucleus</location>
    </subcellularLocation>
</comment>
<dbReference type="GO" id="GO:0016887">
    <property type="term" value="F:ATP hydrolysis activity"/>
    <property type="evidence" value="ECO:0007669"/>
    <property type="project" value="UniProtKB-UniRule"/>
</dbReference>
<dbReference type="GO" id="GO:0005634">
    <property type="term" value="C:nucleus"/>
    <property type="evidence" value="ECO:0007669"/>
    <property type="project" value="UniProtKB-SubCell"/>
</dbReference>
<dbReference type="EC" id="2.7.4.3" evidence="7"/>
<keyword evidence="7" id="KW-0963">Cytoplasm</keyword>
<dbReference type="GO" id="GO:0004017">
    <property type="term" value="F:AMP kinase activity"/>
    <property type="evidence" value="ECO:0007669"/>
    <property type="project" value="UniProtKB-UniRule"/>
</dbReference>
<dbReference type="PANTHER" id="PTHR12595">
    <property type="entry name" value="POS9-ACTIVATING FACTOR FAP7-RELATED"/>
    <property type="match status" value="1"/>
</dbReference>
<evidence type="ECO:0000256" key="6">
    <source>
        <dbReference type="ARBA" id="ARBA00022840"/>
    </source>
</evidence>
<keyword evidence="6 7" id="KW-0067">ATP-binding</keyword>
<dbReference type="EMBL" id="CAJNOE010000102">
    <property type="protein sequence ID" value="CAF0915128.1"/>
    <property type="molecule type" value="Genomic_DNA"/>
</dbReference>
<dbReference type="InterPro" id="IPR020618">
    <property type="entry name" value="Adenyl_kinase_AK6"/>
</dbReference>
<evidence type="ECO:0000256" key="1">
    <source>
        <dbReference type="ARBA" id="ARBA00022517"/>
    </source>
</evidence>
<feature type="binding site" evidence="7">
    <location>
        <position position="17"/>
    </location>
    <ligand>
        <name>ATP</name>
        <dbReference type="ChEBI" id="CHEBI:30616"/>
    </ligand>
</feature>
<keyword evidence="1 7" id="KW-0690">Ribosome biogenesis</keyword>
<keyword evidence="3 7" id="KW-0808">Transferase</keyword>
<evidence type="ECO:0000256" key="7">
    <source>
        <dbReference type="HAMAP-Rule" id="MF_03173"/>
    </source>
</evidence>
<comment type="similarity">
    <text evidence="7">Belongs to the adenylate kinase family. AK6 subfamily.</text>
</comment>
<reference evidence="8" key="1">
    <citation type="submission" date="2021-02" db="EMBL/GenBank/DDBJ databases">
        <authorList>
            <person name="Nowell W R."/>
        </authorList>
    </citation>
    <scope>NUCLEOTIDE SEQUENCE</scope>
</reference>
<evidence type="ECO:0000256" key="4">
    <source>
        <dbReference type="ARBA" id="ARBA00022741"/>
    </source>
</evidence>
<keyword evidence="2 7" id="KW-0698">rRNA processing</keyword>
<keyword evidence="5 7" id="KW-0418">Kinase</keyword>
<dbReference type="AlphaFoldDB" id="A0A814ANL2"/>
<keyword evidence="4 7" id="KW-0547">Nucleotide-binding</keyword>
<comment type="catalytic activity">
    <reaction evidence="7">
        <text>ATP + H2O = ADP + phosphate + H(+)</text>
        <dbReference type="Rhea" id="RHEA:13065"/>
        <dbReference type="ChEBI" id="CHEBI:15377"/>
        <dbReference type="ChEBI" id="CHEBI:15378"/>
        <dbReference type="ChEBI" id="CHEBI:30616"/>
        <dbReference type="ChEBI" id="CHEBI:43474"/>
        <dbReference type="ChEBI" id="CHEBI:456216"/>
    </reaction>
</comment>
<dbReference type="PANTHER" id="PTHR12595:SF0">
    <property type="entry name" value="ADENYLATE KINASE ISOENZYME 6"/>
    <property type="match status" value="1"/>
</dbReference>
<dbReference type="HAMAP" id="MF_00039">
    <property type="entry name" value="Adenylate_kinase_AK6"/>
    <property type="match status" value="1"/>
</dbReference>
<comment type="function">
    <text evidence="7">Broad-specificity nucleoside monophosphate (NMP) kinase that catalyzes the reversible transfer of the terminal phosphate group between nucleoside triphosphates and monophosphates. Has also ATPase activity. Involved in the late cytoplasmic maturation steps of the 40S ribosomal particles, specifically 18S rRNA maturation. While NMP activity is not required for ribosome maturation, ATPase activity is. Associates transiently with small ribosomal subunit protein uS11. ATP hydrolysis breaks the interaction with uS11. May temporarily remove uS11 from the ribosome to enable a conformational change of the ribosomal RNA that is needed for the final maturation step of the small ribosomal subunit. Its NMP activity may have a role in nuclear energy homeostasis.</text>
</comment>
<name>A0A814ANL2_9BILA</name>
<protein>
    <recommendedName>
        <fullName evidence="7">Adenylate kinase isoenzyme 6 homolog</fullName>
        <shortName evidence="7">AK6</shortName>
        <ecNumber evidence="7">2.7.4.3</ecNumber>
    </recommendedName>
    <alternativeName>
        <fullName evidence="7">Dual activity adenylate kinase/ATPase</fullName>
        <shortName evidence="7">AK/ATPase</shortName>
    </alternativeName>
</protein>
<keyword evidence="7" id="KW-0539">Nucleus</keyword>
<comment type="caution">
    <text evidence="7">Lacks conserved residue(s) required for the propagation of feature annotation.</text>
</comment>
<feature type="region of interest" description="LID" evidence="7">
    <location>
        <begin position="173"/>
        <end position="183"/>
    </location>
</feature>
<comment type="caution">
    <text evidence="8">The sequence shown here is derived from an EMBL/GenBank/DDBJ whole genome shotgun (WGS) entry which is preliminary data.</text>
</comment>
<feature type="binding site" evidence="7">
    <location>
        <position position="20"/>
    </location>
    <ligand>
        <name>ATP</name>
        <dbReference type="ChEBI" id="CHEBI:30616"/>
    </ligand>
</feature>
<comment type="subunit">
    <text evidence="7">Monomer and homodimer. Interacts with small ribosomal subunit protein uS11. Not a structural component of 43S pre-ribosomes, but transiently interacts with them by binding to uS11.</text>
</comment>
<feature type="binding site" evidence="7">
    <location>
        <position position="21"/>
    </location>
    <ligand>
        <name>ATP</name>
        <dbReference type="ChEBI" id="CHEBI:30616"/>
    </ligand>
</feature>
<comment type="catalytic activity">
    <reaction evidence="7">
        <text>AMP + ATP = 2 ADP</text>
        <dbReference type="Rhea" id="RHEA:12973"/>
        <dbReference type="ChEBI" id="CHEBI:30616"/>
        <dbReference type="ChEBI" id="CHEBI:456215"/>
        <dbReference type="ChEBI" id="CHEBI:456216"/>
        <dbReference type="EC" id="2.7.4.3"/>
    </reaction>
</comment>
<organism evidence="8 9">
    <name type="scientific">Adineta steineri</name>
    <dbReference type="NCBI Taxonomy" id="433720"/>
    <lineage>
        <taxon>Eukaryota</taxon>
        <taxon>Metazoa</taxon>
        <taxon>Spiralia</taxon>
        <taxon>Gnathifera</taxon>
        <taxon>Rotifera</taxon>
        <taxon>Eurotatoria</taxon>
        <taxon>Bdelloidea</taxon>
        <taxon>Adinetida</taxon>
        <taxon>Adinetidae</taxon>
        <taxon>Adineta</taxon>
    </lineage>
</organism>
<dbReference type="GO" id="GO:0006364">
    <property type="term" value="P:rRNA processing"/>
    <property type="evidence" value="ECO:0007669"/>
    <property type="project" value="UniProtKB-KW"/>
</dbReference>
<dbReference type="InterPro" id="IPR027417">
    <property type="entry name" value="P-loop_NTPase"/>
</dbReference>
<dbReference type="Proteomes" id="UP000663860">
    <property type="component" value="Unassembled WGS sequence"/>
</dbReference>
<feature type="binding site" evidence="7">
    <location>
        <position position="174"/>
    </location>
    <ligand>
        <name>ATP</name>
        <dbReference type="ChEBI" id="CHEBI:30616"/>
    </ligand>
</feature>
<gene>
    <name evidence="8" type="ORF">IZO911_LOCUS12997</name>
</gene>
<evidence type="ECO:0000256" key="5">
    <source>
        <dbReference type="ARBA" id="ARBA00022777"/>
    </source>
</evidence>
<accession>A0A814ANL2</accession>
<feature type="region of interest" description="NMPbind" evidence="7">
    <location>
        <begin position="38"/>
        <end position="61"/>
    </location>
</feature>
<dbReference type="Pfam" id="PF13238">
    <property type="entry name" value="AAA_18"/>
    <property type="match status" value="2"/>
</dbReference>
<evidence type="ECO:0000313" key="8">
    <source>
        <dbReference type="EMBL" id="CAF0915128.1"/>
    </source>
</evidence>
<dbReference type="SUPFAM" id="SSF52540">
    <property type="entry name" value="P-loop containing nucleoside triphosphate hydrolases"/>
    <property type="match status" value="1"/>
</dbReference>